<dbReference type="KEGG" id="rcf:Poly24_41010"/>
<dbReference type="PROSITE" id="PS00688">
    <property type="entry name" value="SIGMA54_INTERACT_3"/>
    <property type="match status" value="1"/>
</dbReference>
<dbReference type="PANTHER" id="PTHR32071:SF100">
    <property type="entry name" value="RESPONSE REGULATOR PROTEIN PILR"/>
    <property type="match status" value="1"/>
</dbReference>
<dbReference type="OrthoDB" id="9771372at2"/>
<evidence type="ECO:0000256" key="2">
    <source>
        <dbReference type="ARBA" id="ARBA00022840"/>
    </source>
</evidence>
<feature type="domain" description="Response regulatory" evidence="7">
    <location>
        <begin position="12"/>
        <end position="126"/>
    </location>
</feature>
<dbReference type="FunFam" id="3.40.50.300:FF:000006">
    <property type="entry name" value="DNA-binding transcriptional regulator NtrC"/>
    <property type="match status" value="1"/>
</dbReference>
<dbReference type="InterPro" id="IPR009057">
    <property type="entry name" value="Homeodomain-like_sf"/>
</dbReference>
<dbReference type="InterPro" id="IPR025662">
    <property type="entry name" value="Sigma_54_int_dom_ATP-bd_1"/>
</dbReference>
<dbReference type="SMART" id="SM00382">
    <property type="entry name" value="AAA"/>
    <property type="match status" value="1"/>
</dbReference>
<evidence type="ECO:0000313" key="8">
    <source>
        <dbReference type="EMBL" id="QDV70380.1"/>
    </source>
</evidence>
<dbReference type="CDD" id="cd00009">
    <property type="entry name" value="AAA"/>
    <property type="match status" value="1"/>
</dbReference>
<evidence type="ECO:0000256" key="1">
    <source>
        <dbReference type="ARBA" id="ARBA00022741"/>
    </source>
</evidence>
<feature type="domain" description="Sigma-54 factor interaction" evidence="6">
    <location>
        <begin position="151"/>
        <end position="372"/>
    </location>
</feature>
<protein>
    <submittedName>
        <fullName evidence="8">Transcriptional regulatory protein ZraR</fullName>
    </submittedName>
</protein>
<dbReference type="InterPro" id="IPR002078">
    <property type="entry name" value="Sigma_54_int"/>
</dbReference>
<dbReference type="EMBL" id="CP036348">
    <property type="protein sequence ID" value="QDV70380.1"/>
    <property type="molecule type" value="Genomic_DNA"/>
</dbReference>
<keyword evidence="3" id="KW-0805">Transcription regulation</keyword>
<name>A0A518JXW1_9BACT</name>
<comment type="caution">
    <text evidence="5">Lacks conserved residue(s) required for the propagation of feature annotation.</text>
</comment>
<dbReference type="PROSITE" id="PS50045">
    <property type="entry name" value="SIGMA54_INTERACT_4"/>
    <property type="match status" value="1"/>
</dbReference>
<dbReference type="InterPro" id="IPR011006">
    <property type="entry name" value="CheY-like_superfamily"/>
</dbReference>
<dbReference type="SMART" id="SM00448">
    <property type="entry name" value="REC"/>
    <property type="match status" value="1"/>
</dbReference>
<dbReference type="Gene3D" id="3.40.50.2300">
    <property type="match status" value="1"/>
</dbReference>
<evidence type="ECO:0000313" key="9">
    <source>
        <dbReference type="Proteomes" id="UP000315082"/>
    </source>
</evidence>
<keyword evidence="2" id="KW-0067">ATP-binding</keyword>
<dbReference type="Proteomes" id="UP000315082">
    <property type="component" value="Chromosome"/>
</dbReference>
<dbReference type="Gene3D" id="1.10.8.60">
    <property type="match status" value="1"/>
</dbReference>
<dbReference type="PRINTS" id="PR01590">
    <property type="entry name" value="HTHFIS"/>
</dbReference>
<dbReference type="InterPro" id="IPR002197">
    <property type="entry name" value="HTH_Fis"/>
</dbReference>
<gene>
    <name evidence="8" type="primary">zraR_12</name>
    <name evidence="8" type="ORF">Poly24_41010</name>
</gene>
<dbReference type="InterPro" id="IPR001789">
    <property type="entry name" value="Sig_transdc_resp-reg_receiver"/>
</dbReference>
<dbReference type="InterPro" id="IPR058031">
    <property type="entry name" value="AAA_lid_NorR"/>
</dbReference>
<dbReference type="Pfam" id="PF02954">
    <property type="entry name" value="HTH_8"/>
    <property type="match status" value="1"/>
</dbReference>
<keyword evidence="9" id="KW-1185">Reference proteome</keyword>
<dbReference type="SUPFAM" id="SSF46689">
    <property type="entry name" value="Homeodomain-like"/>
    <property type="match status" value="1"/>
</dbReference>
<dbReference type="PROSITE" id="PS50110">
    <property type="entry name" value="RESPONSE_REGULATORY"/>
    <property type="match status" value="1"/>
</dbReference>
<dbReference type="AlphaFoldDB" id="A0A518JXW1"/>
<dbReference type="RefSeq" id="WP_145099521.1">
    <property type="nucleotide sequence ID" value="NZ_CP036348.1"/>
</dbReference>
<dbReference type="PANTHER" id="PTHR32071">
    <property type="entry name" value="TRANSCRIPTIONAL REGULATORY PROTEIN"/>
    <property type="match status" value="1"/>
</dbReference>
<accession>A0A518JXW1</accession>
<dbReference type="Gene3D" id="3.40.50.300">
    <property type="entry name" value="P-loop containing nucleotide triphosphate hydrolases"/>
    <property type="match status" value="1"/>
</dbReference>
<keyword evidence="4" id="KW-0804">Transcription</keyword>
<dbReference type="GO" id="GO:0005524">
    <property type="term" value="F:ATP binding"/>
    <property type="evidence" value="ECO:0007669"/>
    <property type="project" value="UniProtKB-KW"/>
</dbReference>
<dbReference type="InterPro" id="IPR003593">
    <property type="entry name" value="AAA+_ATPase"/>
</dbReference>
<evidence type="ECO:0000256" key="3">
    <source>
        <dbReference type="ARBA" id="ARBA00023015"/>
    </source>
</evidence>
<dbReference type="SUPFAM" id="SSF52540">
    <property type="entry name" value="P-loop containing nucleoside triphosphate hydrolases"/>
    <property type="match status" value="1"/>
</dbReference>
<proteinExistence type="predicted"/>
<evidence type="ECO:0000256" key="4">
    <source>
        <dbReference type="ARBA" id="ARBA00023163"/>
    </source>
</evidence>
<evidence type="ECO:0000259" key="7">
    <source>
        <dbReference type="PROSITE" id="PS50110"/>
    </source>
</evidence>
<dbReference type="Pfam" id="PF25601">
    <property type="entry name" value="AAA_lid_14"/>
    <property type="match status" value="1"/>
</dbReference>
<dbReference type="Pfam" id="PF00158">
    <property type="entry name" value="Sigma54_activat"/>
    <property type="match status" value="1"/>
</dbReference>
<dbReference type="SUPFAM" id="SSF52172">
    <property type="entry name" value="CheY-like"/>
    <property type="match status" value="1"/>
</dbReference>
<evidence type="ECO:0000256" key="5">
    <source>
        <dbReference type="PROSITE-ProRule" id="PRU00169"/>
    </source>
</evidence>
<dbReference type="InterPro" id="IPR027417">
    <property type="entry name" value="P-loop_NTPase"/>
</dbReference>
<reference evidence="8 9" key="1">
    <citation type="submission" date="2019-02" db="EMBL/GenBank/DDBJ databases">
        <title>Deep-cultivation of Planctomycetes and their phenomic and genomic characterization uncovers novel biology.</title>
        <authorList>
            <person name="Wiegand S."/>
            <person name="Jogler M."/>
            <person name="Boedeker C."/>
            <person name="Pinto D."/>
            <person name="Vollmers J."/>
            <person name="Rivas-Marin E."/>
            <person name="Kohn T."/>
            <person name="Peeters S.H."/>
            <person name="Heuer A."/>
            <person name="Rast P."/>
            <person name="Oberbeckmann S."/>
            <person name="Bunk B."/>
            <person name="Jeske O."/>
            <person name="Meyerdierks A."/>
            <person name="Storesund J.E."/>
            <person name="Kallscheuer N."/>
            <person name="Luecker S."/>
            <person name="Lage O.M."/>
            <person name="Pohl T."/>
            <person name="Merkel B.J."/>
            <person name="Hornburger P."/>
            <person name="Mueller R.-W."/>
            <person name="Bruemmer F."/>
            <person name="Labrenz M."/>
            <person name="Spormann A.M."/>
            <person name="Op den Camp H."/>
            <person name="Overmann J."/>
            <person name="Amann R."/>
            <person name="Jetten M.S.M."/>
            <person name="Mascher T."/>
            <person name="Medema M.H."/>
            <person name="Devos D.P."/>
            <person name="Kaster A.-K."/>
            <person name="Ovreas L."/>
            <person name="Rohde M."/>
            <person name="Galperin M.Y."/>
            <person name="Jogler C."/>
        </authorList>
    </citation>
    <scope>NUCLEOTIDE SEQUENCE [LARGE SCALE GENOMIC DNA]</scope>
    <source>
        <strain evidence="8 9">Poly24</strain>
    </source>
</reference>
<dbReference type="CDD" id="cd00156">
    <property type="entry name" value="REC"/>
    <property type="match status" value="1"/>
</dbReference>
<dbReference type="Gene3D" id="1.10.10.60">
    <property type="entry name" value="Homeodomain-like"/>
    <property type="match status" value="1"/>
</dbReference>
<organism evidence="8 9">
    <name type="scientific">Rosistilla carotiformis</name>
    <dbReference type="NCBI Taxonomy" id="2528017"/>
    <lineage>
        <taxon>Bacteria</taxon>
        <taxon>Pseudomonadati</taxon>
        <taxon>Planctomycetota</taxon>
        <taxon>Planctomycetia</taxon>
        <taxon>Pirellulales</taxon>
        <taxon>Pirellulaceae</taxon>
        <taxon>Rosistilla</taxon>
    </lineage>
</organism>
<dbReference type="InterPro" id="IPR025944">
    <property type="entry name" value="Sigma_54_int_dom_CS"/>
</dbReference>
<evidence type="ECO:0000259" key="6">
    <source>
        <dbReference type="PROSITE" id="PS50045"/>
    </source>
</evidence>
<keyword evidence="1" id="KW-0547">Nucleotide-binding</keyword>
<sequence length="452" mass="48322">MNVLAFERDAIAVLWVDTDGWGAAAAKRCLGDCGYHVGEVESVTAALQAARSQRFDVAVVGLPRIDQHSLELLGRLHATAKSMRVLVVVDEATVATAVSAMKVGVSDVLVKPVGDGDLERVIQASAEDAKVSSCAADPPSGGASRAGRSSILGTSVAIGTVLQWIDRVAPSAMPVLIEGESGTGKELVAREIHAASRVADQPMVAINCAAVPASLLESELFGHEQGSFTGAIASKRGLFEMADGGTLFIDEFGELAGGLQAKLLRAIEDGRIRRVGATEERQVRVRLVAATNKTLSDEVRAGRFREDLFYRINVLGIRLPSLREHPEDIGLLVKHFLGDSWTLGEGVLKALQQYAWPGNVRQLCNALERSKVLAAQPGIIAIEDLPREIVTAGGEPPLEIGGNVDLETLNRVHVLKVLKQHRGNKAKTSRVLGINRRSLYRLLEKFGSKHGG</sequence>
<dbReference type="Pfam" id="PF00072">
    <property type="entry name" value="Response_reg"/>
    <property type="match status" value="1"/>
</dbReference>
<dbReference type="GO" id="GO:0006355">
    <property type="term" value="P:regulation of DNA-templated transcription"/>
    <property type="evidence" value="ECO:0007669"/>
    <property type="project" value="InterPro"/>
</dbReference>
<dbReference type="GO" id="GO:0043565">
    <property type="term" value="F:sequence-specific DNA binding"/>
    <property type="evidence" value="ECO:0007669"/>
    <property type="project" value="InterPro"/>
</dbReference>
<dbReference type="PROSITE" id="PS00675">
    <property type="entry name" value="SIGMA54_INTERACT_1"/>
    <property type="match status" value="1"/>
</dbReference>
<dbReference type="GO" id="GO:0000160">
    <property type="term" value="P:phosphorelay signal transduction system"/>
    <property type="evidence" value="ECO:0007669"/>
    <property type="project" value="InterPro"/>
</dbReference>